<evidence type="ECO:0000256" key="3">
    <source>
        <dbReference type="ARBA" id="ARBA00022448"/>
    </source>
</evidence>
<dbReference type="PANTHER" id="PTHR19229">
    <property type="entry name" value="ATP-BINDING CASSETTE TRANSPORTER SUBFAMILY A ABCA"/>
    <property type="match status" value="1"/>
</dbReference>
<dbReference type="AlphaFoldDB" id="A0A1Y1XPS4"/>
<dbReference type="Pfam" id="PF00005">
    <property type="entry name" value="ABC_tran"/>
    <property type="match status" value="1"/>
</dbReference>
<dbReference type="EMBL" id="MCFG01000010">
    <property type="protein sequence ID" value="ORX87324.1"/>
    <property type="molecule type" value="Genomic_DNA"/>
</dbReference>
<dbReference type="OrthoDB" id="8061355at2759"/>
<protein>
    <submittedName>
        <fullName evidence="11">p-loop containing nucleoside triphosphate hydrolase protein</fullName>
    </submittedName>
</protein>
<dbReference type="InterPro" id="IPR027417">
    <property type="entry name" value="P-loop_NTPase"/>
</dbReference>
<dbReference type="InterPro" id="IPR003439">
    <property type="entry name" value="ABC_transporter-like_ATP-bd"/>
</dbReference>
<feature type="domain" description="ABC transporter" evidence="10">
    <location>
        <begin position="9"/>
        <end position="244"/>
    </location>
</feature>
<comment type="caution">
    <text evidence="11">The sequence shown here is derived from an EMBL/GenBank/DDBJ whole genome shotgun (WGS) entry which is preliminary data.</text>
</comment>
<accession>A0A1Y1XPS4</accession>
<organism evidence="11 12">
    <name type="scientific">Anaeromyces robustus</name>
    <dbReference type="NCBI Taxonomy" id="1754192"/>
    <lineage>
        <taxon>Eukaryota</taxon>
        <taxon>Fungi</taxon>
        <taxon>Fungi incertae sedis</taxon>
        <taxon>Chytridiomycota</taxon>
        <taxon>Chytridiomycota incertae sedis</taxon>
        <taxon>Neocallimastigomycetes</taxon>
        <taxon>Neocallimastigales</taxon>
        <taxon>Neocallimastigaceae</taxon>
        <taxon>Anaeromyces</taxon>
    </lineage>
</organism>
<keyword evidence="3" id="KW-0813">Transport</keyword>
<evidence type="ECO:0000256" key="2">
    <source>
        <dbReference type="ARBA" id="ARBA00008869"/>
    </source>
</evidence>
<keyword evidence="11" id="KW-0378">Hydrolase</keyword>
<dbReference type="PANTHER" id="PTHR19229:SF36">
    <property type="entry name" value="ATP-BINDING CASSETTE SUB-FAMILY A MEMBER 2"/>
    <property type="match status" value="1"/>
</dbReference>
<comment type="similarity">
    <text evidence="2">Belongs to the ABC transporter superfamily. ABCA family.</text>
</comment>
<dbReference type="FunFam" id="3.40.50.300:FF:000335">
    <property type="entry name" value="ATP binding cassette subfamily A member 5"/>
    <property type="match status" value="1"/>
</dbReference>
<evidence type="ECO:0000259" key="10">
    <source>
        <dbReference type="PROSITE" id="PS50893"/>
    </source>
</evidence>
<dbReference type="CDD" id="cd03263">
    <property type="entry name" value="ABC_subfamily_A"/>
    <property type="match status" value="1"/>
</dbReference>
<dbReference type="SMART" id="SM00382">
    <property type="entry name" value="AAA"/>
    <property type="match status" value="1"/>
</dbReference>
<evidence type="ECO:0000256" key="6">
    <source>
        <dbReference type="ARBA" id="ARBA00022741"/>
    </source>
</evidence>
<dbReference type="GO" id="GO:0016020">
    <property type="term" value="C:membrane"/>
    <property type="evidence" value="ECO:0007669"/>
    <property type="project" value="UniProtKB-SubCell"/>
</dbReference>
<evidence type="ECO:0000256" key="7">
    <source>
        <dbReference type="ARBA" id="ARBA00022840"/>
    </source>
</evidence>
<sequence length="330" mass="38281">METVNKKDIKFGDYHFSTLRNGGLVVTSLKDVSLGINDHECFGLLGPNGSGKSTLLNIIAYNITQSVGKVYFDGIDNKKIKEDHYMIGFCPQNDTLWDEFTLYEHLIMYINLRGFSKKECKKYANMYMKFCRIEEHKNKYPHELSGGTRRKLCIIISLICFSNKVVLDEPSSGMDPATRRYIWNILTNYKNNENSSIVITTHSMEEAEILCDRIGILVNGELHALGSPTHVKMKYGNTYTLEINCSDSKLIDKHIKNDIPMLNEKDVICEIKSNKRIKYTFKIMENYSEVFRIMKYYKSKNLVTYYGFNQTNLEDVFLKFANLQENKEME</sequence>
<evidence type="ECO:0000256" key="9">
    <source>
        <dbReference type="ARBA" id="ARBA00023136"/>
    </source>
</evidence>
<comment type="subcellular location">
    <subcellularLocation>
        <location evidence="1">Membrane</location>
        <topology evidence="1">Multi-pass membrane protein</topology>
    </subcellularLocation>
</comment>
<evidence type="ECO:0000256" key="5">
    <source>
        <dbReference type="ARBA" id="ARBA00022737"/>
    </source>
</evidence>
<keyword evidence="12" id="KW-1185">Reference proteome</keyword>
<keyword evidence="9" id="KW-0472">Membrane</keyword>
<name>A0A1Y1XPS4_9FUNG</name>
<dbReference type="GO" id="GO:0140359">
    <property type="term" value="F:ABC-type transporter activity"/>
    <property type="evidence" value="ECO:0007669"/>
    <property type="project" value="InterPro"/>
</dbReference>
<keyword evidence="6" id="KW-0547">Nucleotide-binding</keyword>
<dbReference type="STRING" id="1754192.A0A1Y1XPS4"/>
<gene>
    <name evidence="11" type="ORF">BCR32DRAFT_198064</name>
</gene>
<evidence type="ECO:0000313" key="11">
    <source>
        <dbReference type="EMBL" id="ORX87324.1"/>
    </source>
</evidence>
<dbReference type="InterPro" id="IPR026082">
    <property type="entry name" value="ABCA"/>
</dbReference>
<evidence type="ECO:0000256" key="1">
    <source>
        <dbReference type="ARBA" id="ARBA00004141"/>
    </source>
</evidence>
<keyword evidence="7" id="KW-0067">ATP-binding</keyword>
<dbReference type="GO" id="GO:0005319">
    <property type="term" value="F:lipid transporter activity"/>
    <property type="evidence" value="ECO:0007669"/>
    <property type="project" value="TreeGrafter"/>
</dbReference>
<keyword evidence="8" id="KW-1133">Transmembrane helix</keyword>
<evidence type="ECO:0000313" key="12">
    <source>
        <dbReference type="Proteomes" id="UP000193944"/>
    </source>
</evidence>
<dbReference type="Gene3D" id="3.40.50.300">
    <property type="entry name" value="P-loop containing nucleotide triphosphate hydrolases"/>
    <property type="match status" value="1"/>
</dbReference>
<proteinExistence type="inferred from homology"/>
<keyword evidence="5" id="KW-0677">Repeat</keyword>
<dbReference type="PROSITE" id="PS50893">
    <property type="entry name" value="ABC_TRANSPORTER_2"/>
    <property type="match status" value="1"/>
</dbReference>
<dbReference type="SUPFAM" id="SSF52540">
    <property type="entry name" value="P-loop containing nucleoside triphosphate hydrolases"/>
    <property type="match status" value="1"/>
</dbReference>
<evidence type="ECO:0000256" key="4">
    <source>
        <dbReference type="ARBA" id="ARBA00022692"/>
    </source>
</evidence>
<dbReference type="InterPro" id="IPR003593">
    <property type="entry name" value="AAA+_ATPase"/>
</dbReference>
<dbReference type="GO" id="GO:0005524">
    <property type="term" value="F:ATP binding"/>
    <property type="evidence" value="ECO:0007669"/>
    <property type="project" value="UniProtKB-KW"/>
</dbReference>
<evidence type="ECO:0000256" key="8">
    <source>
        <dbReference type="ARBA" id="ARBA00022989"/>
    </source>
</evidence>
<dbReference type="Proteomes" id="UP000193944">
    <property type="component" value="Unassembled WGS sequence"/>
</dbReference>
<dbReference type="GO" id="GO:0016887">
    <property type="term" value="F:ATP hydrolysis activity"/>
    <property type="evidence" value="ECO:0007669"/>
    <property type="project" value="InterPro"/>
</dbReference>
<reference evidence="11 12" key="1">
    <citation type="submission" date="2016-08" db="EMBL/GenBank/DDBJ databases">
        <title>A Parts List for Fungal Cellulosomes Revealed by Comparative Genomics.</title>
        <authorList>
            <consortium name="DOE Joint Genome Institute"/>
            <person name="Haitjema C.H."/>
            <person name="Gilmore S.P."/>
            <person name="Henske J.K."/>
            <person name="Solomon K.V."/>
            <person name="De Groot R."/>
            <person name="Kuo A."/>
            <person name="Mondo S.J."/>
            <person name="Salamov A.A."/>
            <person name="Labutti K."/>
            <person name="Zhao Z."/>
            <person name="Chiniquy J."/>
            <person name="Barry K."/>
            <person name="Brewer H.M."/>
            <person name="Purvine S.O."/>
            <person name="Wright A.T."/>
            <person name="Boxma B."/>
            <person name="Van Alen T."/>
            <person name="Hackstein J.H."/>
            <person name="Baker S.E."/>
            <person name="Grigoriev I.V."/>
            <person name="O'Malley M.A."/>
        </authorList>
    </citation>
    <scope>NUCLEOTIDE SEQUENCE [LARGE SCALE GENOMIC DNA]</scope>
    <source>
        <strain evidence="11 12">S4</strain>
    </source>
</reference>
<reference evidence="11 12" key="2">
    <citation type="submission" date="2016-08" db="EMBL/GenBank/DDBJ databases">
        <title>Pervasive Adenine N6-methylation of Active Genes in Fungi.</title>
        <authorList>
            <consortium name="DOE Joint Genome Institute"/>
            <person name="Mondo S.J."/>
            <person name="Dannebaum R.O."/>
            <person name="Kuo R.C."/>
            <person name="Labutti K."/>
            <person name="Haridas S."/>
            <person name="Kuo A."/>
            <person name="Salamov A."/>
            <person name="Ahrendt S.R."/>
            <person name="Lipzen A."/>
            <person name="Sullivan W."/>
            <person name="Andreopoulos W.B."/>
            <person name="Clum A."/>
            <person name="Lindquist E."/>
            <person name="Daum C."/>
            <person name="Ramamoorthy G.K."/>
            <person name="Gryganskyi A."/>
            <person name="Culley D."/>
            <person name="Magnuson J.K."/>
            <person name="James T.Y."/>
            <person name="O'Malley M.A."/>
            <person name="Stajich J.E."/>
            <person name="Spatafora J.W."/>
            <person name="Visel A."/>
            <person name="Grigoriev I.V."/>
        </authorList>
    </citation>
    <scope>NUCLEOTIDE SEQUENCE [LARGE SCALE GENOMIC DNA]</scope>
    <source>
        <strain evidence="11 12">S4</strain>
    </source>
</reference>
<keyword evidence="4" id="KW-0812">Transmembrane</keyword>